<dbReference type="EMBL" id="AP005778">
    <property type="protein sequence ID" value="BAD16393.1"/>
    <property type="molecule type" value="Genomic_DNA"/>
</dbReference>
<evidence type="ECO:0000313" key="2">
    <source>
        <dbReference type="EMBL" id="BAD16023.1"/>
    </source>
</evidence>
<reference evidence="4" key="3">
    <citation type="journal article" date="2005" name="Nature">
        <title>The map-based sequence of the rice genome.</title>
        <authorList>
            <consortium name="International rice genome sequencing project (IRGSP)"/>
            <person name="Matsumoto T."/>
            <person name="Wu J."/>
            <person name="Kanamori H."/>
            <person name="Katayose Y."/>
            <person name="Fujisawa M."/>
            <person name="Namiki N."/>
            <person name="Mizuno H."/>
            <person name="Yamamoto K."/>
            <person name="Antonio B.A."/>
            <person name="Baba T."/>
            <person name="Sakata K."/>
            <person name="Nagamura Y."/>
            <person name="Aoki H."/>
            <person name="Arikawa K."/>
            <person name="Arita K."/>
            <person name="Bito T."/>
            <person name="Chiden Y."/>
            <person name="Fujitsuka N."/>
            <person name="Fukunaka R."/>
            <person name="Hamada M."/>
            <person name="Harada C."/>
            <person name="Hayashi A."/>
            <person name="Hijishita S."/>
            <person name="Honda M."/>
            <person name="Hosokawa S."/>
            <person name="Ichikawa Y."/>
            <person name="Idonuma A."/>
            <person name="Iijima M."/>
            <person name="Ikeda M."/>
            <person name="Ikeno M."/>
            <person name="Ito K."/>
            <person name="Ito S."/>
            <person name="Ito T."/>
            <person name="Ito Y."/>
            <person name="Ito Y."/>
            <person name="Iwabuchi A."/>
            <person name="Kamiya K."/>
            <person name="Karasawa W."/>
            <person name="Kurita K."/>
            <person name="Katagiri S."/>
            <person name="Kikuta A."/>
            <person name="Kobayashi H."/>
            <person name="Kobayashi N."/>
            <person name="Machita K."/>
            <person name="Maehara T."/>
            <person name="Masukawa M."/>
            <person name="Mizubayashi T."/>
            <person name="Mukai Y."/>
            <person name="Nagasaki H."/>
            <person name="Nagata Y."/>
            <person name="Naito S."/>
            <person name="Nakashima M."/>
            <person name="Nakama Y."/>
            <person name="Nakamichi Y."/>
            <person name="Nakamura M."/>
            <person name="Meguro A."/>
            <person name="Negishi M."/>
            <person name="Ohta I."/>
            <person name="Ohta T."/>
            <person name="Okamoto M."/>
            <person name="Ono N."/>
            <person name="Saji S."/>
            <person name="Sakaguchi M."/>
            <person name="Sakai K."/>
            <person name="Shibata M."/>
            <person name="Shimokawa T."/>
            <person name="Song J."/>
            <person name="Takazaki Y."/>
            <person name="Terasawa K."/>
            <person name="Tsugane M."/>
            <person name="Tsuji K."/>
            <person name="Ueda S."/>
            <person name="Waki K."/>
            <person name="Yamagata H."/>
            <person name="Yamamoto M."/>
            <person name="Yamamoto S."/>
            <person name="Yamane H."/>
            <person name="Yoshiki S."/>
            <person name="Yoshihara R."/>
            <person name="Yukawa K."/>
            <person name="Zhong H."/>
            <person name="Yano M."/>
            <person name="Yuan Q."/>
            <person name="Ouyang S."/>
            <person name="Liu J."/>
            <person name="Jones K.M."/>
            <person name="Gansberger K."/>
            <person name="Moffat K."/>
            <person name="Hill J."/>
            <person name="Bera J."/>
            <person name="Fadrosh D."/>
            <person name="Jin S."/>
            <person name="Johri S."/>
            <person name="Kim M."/>
            <person name="Overton L."/>
            <person name="Reardon M."/>
            <person name="Tsitrin T."/>
            <person name="Vuong H."/>
            <person name="Weaver B."/>
            <person name="Ciecko A."/>
            <person name="Tallon L."/>
            <person name="Jackson J."/>
            <person name="Pai G."/>
            <person name="Aken S.V."/>
            <person name="Utterback T."/>
            <person name="Reidmuller S."/>
            <person name="Feldblyum T."/>
            <person name="Hsiao J."/>
            <person name="Zismann V."/>
            <person name="Iobst S."/>
            <person name="de Vazeille A.R."/>
            <person name="Buell C.R."/>
            <person name="Ying K."/>
            <person name="Li Y."/>
            <person name="Lu T."/>
            <person name="Huang Y."/>
            <person name="Zhao Q."/>
            <person name="Feng Q."/>
            <person name="Zhang L."/>
            <person name="Zhu J."/>
            <person name="Weng Q."/>
            <person name="Mu J."/>
            <person name="Lu Y."/>
            <person name="Fan D."/>
            <person name="Liu Y."/>
            <person name="Guan J."/>
            <person name="Zhang Y."/>
            <person name="Yu S."/>
            <person name="Liu X."/>
            <person name="Zhang Y."/>
            <person name="Hong G."/>
            <person name="Han B."/>
            <person name="Choisne N."/>
            <person name="Demange N."/>
            <person name="Orjeda G."/>
            <person name="Samain S."/>
            <person name="Cattolico L."/>
            <person name="Pelletier E."/>
            <person name="Couloux A."/>
            <person name="Segurens B."/>
            <person name="Wincker P."/>
            <person name="D'Hont A."/>
            <person name="Scarpelli C."/>
            <person name="Weissenbach J."/>
            <person name="Salanoubat M."/>
            <person name="Quetier F."/>
            <person name="Yu Y."/>
            <person name="Kim H.R."/>
            <person name="Rambo T."/>
            <person name="Currie J."/>
            <person name="Collura K."/>
            <person name="Luo M."/>
            <person name="Yang T."/>
            <person name="Ammiraju J.S.S."/>
            <person name="Engler F."/>
            <person name="Soderlund C."/>
            <person name="Wing R.A."/>
            <person name="Palmer L.E."/>
            <person name="de la Bastide M."/>
            <person name="Spiegel L."/>
            <person name="Nascimento L."/>
            <person name="Zutavern T."/>
            <person name="O'Shaughnessy A."/>
            <person name="Dike S."/>
            <person name="Dedhia N."/>
            <person name="Preston R."/>
            <person name="Balija V."/>
            <person name="McCombie W.R."/>
            <person name="Chow T."/>
            <person name="Chen H."/>
            <person name="Chung M."/>
            <person name="Chen C."/>
            <person name="Shaw J."/>
            <person name="Wu H."/>
            <person name="Hsiao K."/>
            <person name="Chao Y."/>
            <person name="Chu M."/>
            <person name="Cheng C."/>
            <person name="Hour A."/>
            <person name="Lee P."/>
            <person name="Lin S."/>
            <person name="Lin Y."/>
            <person name="Liou J."/>
            <person name="Liu S."/>
            <person name="Hsing Y."/>
            <person name="Raghuvanshi S."/>
            <person name="Mohanty A."/>
            <person name="Bharti A.K."/>
            <person name="Gaur A."/>
            <person name="Gupta V."/>
            <person name="Kumar D."/>
            <person name="Ravi V."/>
            <person name="Vij S."/>
            <person name="Kapur A."/>
            <person name="Khurana P."/>
            <person name="Khurana P."/>
            <person name="Khurana J.P."/>
            <person name="Tyagi A.K."/>
            <person name="Gaikwad K."/>
            <person name="Singh A."/>
            <person name="Dalal V."/>
            <person name="Srivastava S."/>
            <person name="Dixit A."/>
            <person name="Pal A.K."/>
            <person name="Ghazi I.A."/>
            <person name="Yadav M."/>
            <person name="Pandit A."/>
            <person name="Bhargava A."/>
            <person name="Sureshbabu K."/>
            <person name="Batra K."/>
            <person name="Sharma T.R."/>
            <person name="Mohapatra T."/>
            <person name="Singh N.K."/>
            <person name="Messing J."/>
            <person name="Nelson A.B."/>
            <person name="Fuks G."/>
            <person name="Kavchok S."/>
            <person name="Keizer G."/>
            <person name="Linton E."/>
            <person name="Llaca V."/>
            <person name="Song R."/>
            <person name="Tanyolac B."/>
            <person name="Young S."/>
            <person name="Ho-Il K."/>
            <person name="Hahn J.H."/>
            <person name="Sangsakoo G."/>
            <person name="Vanavichit A."/>
            <person name="de Mattos Luiz.A.T."/>
            <person name="Zimmer P.D."/>
            <person name="Malone G."/>
            <person name="Dellagostin O."/>
            <person name="de Oliveira A.C."/>
            <person name="Bevan M."/>
            <person name="Bancroft I."/>
            <person name="Minx P."/>
            <person name="Cordum H."/>
            <person name="Wilson R."/>
            <person name="Cheng Z."/>
            <person name="Jin W."/>
            <person name="Jiang J."/>
            <person name="Leong S.A."/>
            <person name="Iwama H."/>
            <person name="Gojobori T."/>
            <person name="Itoh T."/>
            <person name="Niimura Y."/>
            <person name="Fujii Y."/>
            <person name="Habara T."/>
            <person name="Sakai H."/>
            <person name="Sato Y."/>
            <person name="Wilson G."/>
            <person name="Kumar K."/>
            <person name="McCouch S."/>
            <person name="Juretic N."/>
            <person name="Hoen D."/>
            <person name="Wright S."/>
            <person name="Bruskiewich R."/>
            <person name="Bureau T."/>
            <person name="Miyao A."/>
            <person name="Hirochika H."/>
            <person name="Nishikawa T."/>
            <person name="Kadowaki K."/>
            <person name="Sugiura M."/>
            <person name="Burr B."/>
            <person name="Sasaki T."/>
        </authorList>
    </citation>
    <scope>NUCLEOTIDE SEQUENCE [LARGE SCALE GENOMIC DNA]</scope>
    <source>
        <strain evidence="4">cv. Nipponbare</strain>
    </source>
</reference>
<protein>
    <submittedName>
        <fullName evidence="3">Uncharacterized protein</fullName>
    </submittedName>
</protein>
<evidence type="ECO:0000256" key="1">
    <source>
        <dbReference type="SAM" id="MobiDB-lite"/>
    </source>
</evidence>
<gene>
    <name evidence="3" type="ORF">OSJNBb0042G06.16</name>
    <name evidence="2" type="ORF">P0622F08.1</name>
</gene>
<evidence type="ECO:0000313" key="3">
    <source>
        <dbReference type="EMBL" id="BAD16393.1"/>
    </source>
</evidence>
<feature type="compositionally biased region" description="Low complexity" evidence="1">
    <location>
        <begin position="202"/>
        <end position="213"/>
    </location>
</feature>
<sequence length="213" mass="23447">MQPHFPKVERQQAEHALASTTGDVVTPPTIAPRPCIAPSPVIVTTVSGRLTSCTPQAPWVKVPLSHKLRLAPRVASTIATCRRVQEAIRKTEGCSSQVNDRASIQGAKAQAAPQKMHPQLATTIGLRSTMTLSLHNRHLINGTFFRRLQDEDELRESTRMLSVEATLRRLPPLTRPHRATANLAALRRFLPLISPPRPPQPLRLSPLTSLSKS</sequence>
<reference evidence="4" key="4">
    <citation type="journal article" date="2008" name="Nucleic Acids Res.">
        <title>The rice annotation project database (RAP-DB): 2008 update.</title>
        <authorList>
            <consortium name="The rice annotation project (RAP)"/>
        </authorList>
    </citation>
    <scope>GENOME REANNOTATION</scope>
    <source>
        <strain evidence="4">cv. Nipponbare</strain>
    </source>
</reference>
<proteinExistence type="predicted"/>
<evidence type="ECO:0000313" key="4">
    <source>
        <dbReference type="Proteomes" id="UP000000763"/>
    </source>
</evidence>
<feature type="region of interest" description="Disordered" evidence="1">
    <location>
        <begin position="1"/>
        <end position="27"/>
    </location>
</feature>
<accession>Q6YWE8</accession>
<feature type="region of interest" description="Disordered" evidence="1">
    <location>
        <begin position="192"/>
        <end position="213"/>
    </location>
</feature>
<organism evidence="3 4">
    <name type="scientific">Oryza sativa subsp. japonica</name>
    <name type="common">Rice</name>
    <dbReference type="NCBI Taxonomy" id="39947"/>
    <lineage>
        <taxon>Eukaryota</taxon>
        <taxon>Viridiplantae</taxon>
        <taxon>Streptophyta</taxon>
        <taxon>Embryophyta</taxon>
        <taxon>Tracheophyta</taxon>
        <taxon>Spermatophyta</taxon>
        <taxon>Magnoliopsida</taxon>
        <taxon>Liliopsida</taxon>
        <taxon>Poales</taxon>
        <taxon>Poaceae</taxon>
        <taxon>BOP clade</taxon>
        <taxon>Oryzoideae</taxon>
        <taxon>Oryzeae</taxon>
        <taxon>Oryzinae</taxon>
        <taxon>Oryza</taxon>
        <taxon>Oryza sativa</taxon>
    </lineage>
</organism>
<reference evidence="3" key="2">
    <citation type="submission" date="2002-09" db="EMBL/GenBank/DDBJ databases">
        <title>Oryza sativa nipponbare(GA3) genomic DNA, chromosome 2, BAC clone:OSJNBb0042G06.</title>
        <authorList>
            <person name="Sasaki T."/>
            <person name="Matsumoto T."/>
            <person name="Katayose Y."/>
        </authorList>
    </citation>
    <scope>NUCLEOTIDE SEQUENCE</scope>
</reference>
<feature type="compositionally biased region" description="Basic and acidic residues" evidence="1">
    <location>
        <begin position="1"/>
        <end position="13"/>
    </location>
</feature>
<dbReference type="EMBL" id="AP005011">
    <property type="protein sequence ID" value="BAD16023.1"/>
    <property type="molecule type" value="Genomic_DNA"/>
</dbReference>
<dbReference type="Proteomes" id="UP000000763">
    <property type="component" value="Chromosome 2"/>
</dbReference>
<reference evidence="2" key="1">
    <citation type="submission" date="2002-03" db="EMBL/GenBank/DDBJ databases">
        <title>Oryza sativa nipponbare(GA3) genomic DNA, chromosome 2, PAC clone:P0622F08.</title>
        <authorList>
            <person name="Sasaki T."/>
            <person name="Matsumoto T."/>
            <person name="Yamamoto K."/>
        </authorList>
    </citation>
    <scope>NUCLEOTIDE SEQUENCE</scope>
</reference>
<name>Q6YWE8_ORYSJ</name>
<dbReference type="AlphaFoldDB" id="Q6YWE8"/>